<dbReference type="Gene3D" id="2.60.120.10">
    <property type="entry name" value="Jelly Rolls"/>
    <property type="match status" value="1"/>
</dbReference>
<protein>
    <recommendedName>
        <fullName evidence="2">HTH cro/C1-type domain-containing protein</fullName>
    </recommendedName>
</protein>
<dbReference type="AlphaFoldDB" id="A0A381RZC3"/>
<dbReference type="InterPro" id="IPR014710">
    <property type="entry name" value="RmlC-like_jellyroll"/>
</dbReference>
<dbReference type="InterPro" id="IPR010982">
    <property type="entry name" value="Lambda_DNA-bd_dom_sf"/>
</dbReference>
<dbReference type="InterPro" id="IPR050807">
    <property type="entry name" value="TransReg_Diox_bact_type"/>
</dbReference>
<dbReference type="InterPro" id="IPR011051">
    <property type="entry name" value="RmlC_Cupin_sf"/>
</dbReference>
<evidence type="ECO:0000313" key="3">
    <source>
        <dbReference type="EMBL" id="SUZ96514.1"/>
    </source>
</evidence>
<name>A0A381RZC3_9ZZZZ</name>
<dbReference type="EMBL" id="UINC01002422">
    <property type="protein sequence ID" value="SUZ96514.1"/>
    <property type="molecule type" value="Genomic_DNA"/>
</dbReference>
<evidence type="ECO:0000259" key="2">
    <source>
        <dbReference type="PROSITE" id="PS50943"/>
    </source>
</evidence>
<dbReference type="InterPro" id="IPR013096">
    <property type="entry name" value="Cupin_2"/>
</dbReference>
<dbReference type="CDD" id="cd02209">
    <property type="entry name" value="cupin_XRE_C"/>
    <property type="match status" value="1"/>
</dbReference>
<dbReference type="PANTHER" id="PTHR46797">
    <property type="entry name" value="HTH-TYPE TRANSCRIPTIONAL REGULATOR"/>
    <property type="match status" value="1"/>
</dbReference>
<organism evidence="3">
    <name type="scientific">marine metagenome</name>
    <dbReference type="NCBI Taxonomy" id="408172"/>
    <lineage>
        <taxon>unclassified sequences</taxon>
        <taxon>metagenomes</taxon>
        <taxon>ecological metagenomes</taxon>
    </lineage>
</organism>
<dbReference type="GO" id="GO:0005829">
    <property type="term" value="C:cytosol"/>
    <property type="evidence" value="ECO:0007669"/>
    <property type="project" value="TreeGrafter"/>
</dbReference>
<dbReference type="Pfam" id="PF01381">
    <property type="entry name" value="HTH_3"/>
    <property type="match status" value="1"/>
</dbReference>
<dbReference type="GO" id="GO:0003677">
    <property type="term" value="F:DNA binding"/>
    <property type="evidence" value="ECO:0007669"/>
    <property type="project" value="UniProtKB-KW"/>
</dbReference>
<dbReference type="SUPFAM" id="SSF47413">
    <property type="entry name" value="lambda repressor-like DNA-binding domains"/>
    <property type="match status" value="1"/>
</dbReference>
<evidence type="ECO:0000256" key="1">
    <source>
        <dbReference type="ARBA" id="ARBA00023125"/>
    </source>
</evidence>
<dbReference type="PROSITE" id="PS50943">
    <property type="entry name" value="HTH_CROC1"/>
    <property type="match status" value="1"/>
</dbReference>
<dbReference type="Pfam" id="PF07883">
    <property type="entry name" value="Cupin_2"/>
    <property type="match status" value="1"/>
</dbReference>
<gene>
    <name evidence="3" type="ORF">METZ01_LOCUS49368</name>
</gene>
<dbReference type="SUPFAM" id="SSF51182">
    <property type="entry name" value="RmlC-like cupins"/>
    <property type="match status" value="1"/>
</dbReference>
<dbReference type="GO" id="GO:0003700">
    <property type="term" value="F:DNA-binding transcription factor activity"/>
    <property type="evidence" value="ECO:0007669"/>
    <property type="project" value="TreeGrafter"/>
</dbReference>
<dbReference type="Gene3D" id="1.10.260.40">
    <property type="entry name" value="lambda repressor-like DNA-binding domains"/>
    <property type="match status" value="1"/>
</dbReference>
<dbReference type="InterPro" id="IPR001387">
    <property type="entry name" value="Cro/C1-type_HTH"/>
</dbReference>
<reference evidence="3" key="1">
    <citation type="submission" date="2018-05" db="EMBL/GenBank/DDBJ databases">
        <authorList>
            <person name="Lanie J.A."/>
            <person name="Ng W.-L."/>
            <person name="Kazmierczak K.M."/>
            <person name="Andrzejewski T.M."/>
            <person name="Davidsen T.M."/>
            <person name="Wayne K.J."/>
            <person name="Tettelin H."/>
            <person name="Glass J.I."/>
            <person name="Rusch D."/>
            <person name="Podicherti R."/>
            <person name="Tsui H.-C.T."/>
            <person name="Winkler M.E."/>
        </authorList>
    </citation>
    <scope>NUCLEOTIDE SEQUENCE</scope>
</reference>
<feature type="domain" description="HTH cro/C1-type" evidence="2">
    <location>
        <begin position="11"/>
        <end position="65"/>
    </location>
</feature>
<dbReference type="SMART" id="SM00530">
    <property type="entry name" value="HTH_XRE"/>
    <property type="match status" value="1"/>
</dbReference>
<keyword evidence="1" id="KW-0238">DNA-binding</keyword>
<accession>A0A381RZC3</accession>
<sequence>MNDDIDIGTRLKKLREEKSISQRQLAIKAKVSNAAISLIENNKSNPSLGMLKKILDSVPISISDFFAMDIEIETKVVFREHEFTEIGAGAISYLQVGKNLKNNQLQMMLERYKPGADTGQNMLTHESEESGIILEGRLEVTVGDEVYYLNSGDAYLFNSTIPHRFKNPDAIDCVLITACTPPSF</sequence>
<dbReference type="PANTHER" id="PTHR46797:SF11">
    <property type="entry name" value="HTH-TYPE TRANSCRIPTIONAL REGULATOR PUUR"/>
    <property type="match status" value="1"/>
</dbReference>
<dbReference type="CDD" id="cd00093">
    <property type="entry name" value="HTH_XRE"/>
    <property type="match status" value="1"/>
</dbReference>
<proteinExistence type="predicted"/>